<sequence length="209" mass="21642">MTRTSHVVLTAVALGLGGCQTVDRTVGSLLGEPTVVRPSETQPGQRFLTANDQVAVHTEPNEASPIVGFLRLKEPVTRTGLDSGYAYVSARDGDLDGWVDNALLTTRLYVPTAARPSTAPSHPRPPAPAANETVPAAKEATTAPAPPSVSDPAREEETPENATAATEAAASPPRPQLTEVAAETEPSAASLPAAGEHAAEPQAEMLNPF</sequence>
<evidence type="ECO:0000256" key="1">
    <source>
        <dbReference type="SAM" id="MobiDB-lite"/>
    </source>
</evidence>
<feature type="compositionally biased region" description="Low complexity" evidence="1">
    <location>
        <begin position="160"/>
        <end position="171"/>
    </location>
</feature>
<dbReference type="PROSITE" id="PS51257">
    <property type="entry name" value="PROKAR_LIPOPROTEIN"/>
    <property type="match status" value="1"/>
</dbReference>
<proteinExistence type="predicted"/>
<keyword evidence="3" id="KW-1185">Reference proteome</keyword>
<dbReference type="AlphaFoldDB" id="A0A7H1N1G0"/>
<name>A0A7H1N1G0_9PROT</name>
<dbReference type="Proteomes" id="UP000516369">
    <property type="component" value="Chromosome"/>
</dbReference>
<evidence type="ECO:0008006" key="4">
    <source>
        <dbReference type="Google" id="ProtNLM"/>
    </source>
</evidence>
<dbReference type="EMBL" id="CP053923">
    <property type="protein sequence ID" value="QNT69546.1"/>
    <property type="molecule type" value="Genomic_DNA"/>
</dbReference>
<gene>
    <name evidence="2" type="ORF">HQ394_09660</name>
</gene>
<evidence type="ECO:0000313" key="2">
    <source>
        <dbReference type="EMBL" id="QNT69546.1"/>
    </source>
</evidence>
<reference evidence="2 3" key="1">
    <citation type="submission" date="2020-05" db="EMBL/GenBank/DDBJ databases">
        <title>Complete closed genome sequence of Defluviicoccus vanus.</title>
        <authorList>
            <person name="Bessarab I."/>
            <person name="Arumugam K."/>
            <person name="Maszenan A.M."/>
            <person name="Seviour R.J."/>
            <person name="Williams R.B."/>
        </authorList>
    </citation>
    <scope>NUCLEOTIDE SEQUENCE [LARGE SCALE GENOMIC DNA]</scope>
    <source>
        <strain evidence="2 3">Ben 114</strain>
    </source>
</reference>
<protein>
    <recommendedName>
        <fullName evidence="4">SH3 domain-containing protein</fullName>
    </recommendedName>
</protein>
<dbReference type="KEGG" id="dvn:HQ394_09660"/>
<feature type="region of interest" description="Disordered" evidence="1">
    <location>
        <begin position="114"/>
        <end position="209"/>
    </location>
</feature>
<dbReference type="RefSeq" id="WP_190260068.1">
    <property type="nucleotide sequence ID" value="NZ_CP053923.1"/>
</dbReference>
<feature type="compositionally biased region" description="Low complexity" evidence="1">
    <location>
        <begin position="129"/>
        <end position="143"/>
    </location>
</feature>
<evidence type="ECO:0000313" key="3">
    <source>
        <dbReference type="Proteomes" id="UP000516369"/>
    </source>
</evidence>
<accession>A0A7H1N1G0</accession>
<organism evidence="2 3">
    <name type="scientific">Defluviicoccus vanus</name>
    <dbReference type="NCBI Taxonomy" id="111831"/>
    <lineage>
        <taxon>Bacteria</taxon>
        <taxon>Pseudomonadati</taxon>
        <taxon>Pseudomonadota</taxon>
        <taxon>Alphaproteobacteria</taxon>
        <taxon>Rhodospirillales</taxon>
        <taxon>Rhodospirillaceae</taxon>
        <taxon>Defluviicoccus</taxon>
    </lineage>
</organism>